<comment type="catalytic activity">
    <reaction evidence="1">
        <text>Hydrolysis of terminal non-reducing beta-D-galactose residues in beta-D-galactosides.</text>
        <dbReference type="EC" id="3.2.1.23"/>
    </reaction>
</comment>
<dbReference type="EMBL" id="DWZI01000017">
    <property type="protein sequence ID" value="HJA85202.1"/>
    <property type="molecule type" value="Genomic_DNA"/>
</dbReference>
<dbReference type="SUPFAM" id="SSF74650">
    <property type="entry name" value="Galactose mutarotase-like"/>
    <property type="match status" value="1"/>
</dbReference>
<dbReference type="Pfam" id="PF02836">
    <property type="entry name" value="Glyco_hydro_2_C"/>
    <property type="match status" value="1"/>
</dbReference>
<evidence type="ECO:0000256" key="2">
    <source>
        <dbReference type="ARBA" id="ARBA00001913"/>
    </source>
</evidence>
<dbReference type="InterPro" id="IPR017853">
    <property type="entry name" value="GH"/>
</dbReference>
<evidence type="ECO:0000259" key="11">
    <source>
        <dbReference type="Pfam" id="PF02836"/>
    </source>
</evidence>
<dbReference type="InterPro" id="IPR050347">
    <property type="entry name" value="Bact_Beta-galactosidase"/>
</dbReference>
<dbReference type="GO" id="GO:0009341">
    <property type="term" value="C:beta-galactosidase complex"/>
    <property type="evidence" value="ECO:0007669"/>
    <property type="project" value="TreeGrafter"/>
</dbReference>
<feature type="domain" description="Glycosyl hydrolases family 2 sugar binding" evidence="12">
    <location>
        <begin position="47"/>
        <end position="187"/>
    </location>
</feature>
<sequence>MQKLLLNAFIWAALSVGLEGAFTPVRAADAEKESRSYWLPDYVRGVENPVISLNGEWEFRYTADSPWTSIEVPGEAAMQGYAIRHDAPFCYRRMIHVPADYQGNKIILRFDGTYSKARLYVNGTLVREHNGGFTRWETDITPYVKAGADNELMLELTDPLDDISYASGYAHHPVGGILRDVTLFATPSESVCNGAFVTDLDSLYQDAVLSFTGETGDARRMSVRLSLFSPEGDKVKTVSRRMETEDGVAKVEMAVSSPRKWDAEHPHLYKVKLEVLKGNKVTASYTKQVGFREVEVRGNRMLVNGQPVKLRGACRHDIHPLLGRVATPETDSLDAVLFKEANMNFVRTSHYPPTERFVEFCDRYGIYVECETAVCFVNTHRQKNYAPGATQDNPDYADWYKSQCVEMVSTMRSHPSVLFWSIGNESTYGSNFQLCYDYVKRTDKTRPVIFSYPGSTPREKKIYDIVSMHYQDVYGNLDQWGVSTRNFQTPGVPVIFDEWAHPACYTYSTLQTDPNIREFWGKSLDMMWSGLFDAPGGLGGGIWGYVDETFALPEPKVGDAFWKEFAHTAKPEGFRGNCVGYGEWGIVDVWRRKKPEFWSTKKAYSPVRLLSDDVIAFTPGMPIAFTVYNRFDHTDLDEIKAFYSWRGLRKEVALPSVSPHAKGVLNIPGEDWTSGESLRVEFCTADGELIDSYQLALGYKPVAYPELLGTGTDLKVEEDDAFVVFKGSCFEIPFNKTTGLIENARVNGEVWIEQGPFLNLYVNLNHLSGAEVRKIADHYEVAATDWEKKSFRWEQRADGVYVYLSGTYRQIEVGLVFKITASGEMTVDYTVDGAPNGYVRESGLAFRLAGSFDRLCWSRDAYWNDYPSDALAGNEGNVPLFNPDVPAYGQKPDGPWALDTHNYYYWADKGANCRQPLTQAAKGMKENIYYYSLESAGGAGRFSVLSTDASAACRIHKMADGQLVLYANNRWDYPEIAWGNYCRQLEALPCYGRIAFQFNKPTNSD</sequence>
<dbReference type="SUPFAM" id="SSF49303">
    <property type="entry name" value="beta-Galactosidase/glucuronidase domain"/>
    <property type="match status" value="1"/>
</dbReference>
<evidence type="ECO:0000259" key="12">
    <source>
        <dbReference type="Pfam" id="PF02837"/>
    </source>
</evidence>
<dbReference type="Proteomes" id="UP000823862">
    <property type="component" value="Unassembled WGS sequence"/>
</dbReference>
<dbReference type="PRINTS" id="PR00132">
    <property type="entry name" value="GLHYDRLASE2"/>
</dbReference>
<dbReference type="InterPro" id="IPR013783">
    <property type="entry name" value="Ig-like_fold"/>
</dbReference>
<evidence type="ECO:0000256" key="1">
    <source>
        <dbReference type="ARBA" id="ARBA00001412"/>
    </source>
</evidence>
<evidence type="ECO:0000259" key="10">
    <source>
        <dbReference type="Pfam" id="PF00703"/>
    </source>
</evidence>
<feature type="domain" description="Glycoside hydrolase family 2 immunoglobulin-like beta-sandwich" evidence="10">
    <location>
        <begin position="198"/>
        <end position="292"/>
    </location>
</feature>
<dbReference type="PANTHER" id="PTHR46323:SF2">
    <property type="entry name" value="BETA-GALACTOSIDASE"/>
    <property type="match status" value="1"/>
</dbReference>
<evidence type="ECO:0000256" key="3">
    <source>
        <dbReference type="ARBA" id="ARBA00007401"/>
    </source>
</evidence>
<gene>
    <name evidence="13" type="ORF">H9950_03220</name>
</gene>
<comment type="similarity">
    <text evidence="3">Belongs to the glycosyl hydrolase 2 family.</text>
</comment>
<evidence type="ECO:0000256" key="8">
    <source>
        <dbReference type="ARBA" id="ARBA00023295"/>
    </source>
</evidence>
<dbReference type="Gene3D" id="2.60.40.10">
    <property type="entry name" value="Immunoglobulins"/>
    <property type="match status" value="1"/>
</dbReference>
<proteinExistence type="inferred from homology"/>
<evidence type="ECO:0000256" key="7">
    <source>
        <dbReference type="ARBA" id="ARBA00022837"/>
    </source>
</evidence>
<evidence type="ECO:0000256" key="9">
    <source>
        <dbReference type="SAM" id="SignalP"/>
    </source>
</evidence>
<keyword evidence="7" id="KW-0106">Calcium</keyword>
<feature type="domain" description="Glycoside hydrolase family 2 catalytic" evidence="11">
    <location>
        <begin position="294"/>
        <end position="514"/>
    </location>
</feature>
<comment type="cofactor">
    <cofactor evidence="2">
        <name>Ca(2+)</name>
        <dbReference type="ChEBI" id="CHEBI:29108"/>
    </cofactor>
</comment>
<dbReference type="GO" id="GO:0005990">
    <property type="term" value="P:lactose catabolic process"/>
    <property type="evidence" value="ECO:0007669"/>
    <property type="project" value="TreeGrafter"/>
</dbReference>
<dbReference type="InterPro" id="IPR008979">
    <property type="entry name" value="Galactose-bd-like_sf"/>
</dbReference>
<feature type="signal peptide" evidence="9">
    <location>
        <begin position="1"/>
        <end position="27"/>
    </location>
</feature>
<dbReference type="Gene3D" id="2.60.120.260">
    <property type="entry name" value="Galactose-binding domain-like"/>
    <property type="match status" value="1"/>
</dbReference>
<dbReference type="InterPro" id="IPR014718">
    <property type="entry name" value="GH-type_carb-bd"/>
</dbReference>
<dbReference type="InterPro" id="IPR006102">
    <property type="entry name" value="Ig-like_GH2"/>
</dbReference>
<keyword evidence="8" id="KW-0326">Glycosidase</keyword>
<organism evidence="13 14">
    <name type="scientific">Candidatus Bacteroides avicola</name>
    <dbReference type="NCBI Taxonomy" id="2838468"/>
    <lineage>
        <taxon>Bacteria</taxon>
        <taxon>Pseudomonadati</taxon>
        <taxon>Bacteroidota</taxon>
        <taxon>Bacteroidia</taxon>
        <taxon>Bacteroidales</taxon>
        <taxon>Bacteroidaceae</taxon>
        <taxon>Bacteroides</taxon>
    </lineage>
</organism>
<dbReference type="Gene3D" id="2.70.98.10">
    <property type="match status" value="1"/>
</dbReference>
<dbReference type="InterPro" id="IPR006101">
    <property type="entry name" value="Glyco_hydro_2"/>
</dbReference>
<evidence type="ECO:0000313" key="14">
    <source>
        <dbReference type="Proteomes" id="UP000823862"/>
    </source>
</evidence>
<dbReference type="InterPro" id="IPR006104">
    <property type="entry name" value="Glyco_hydro_2_N"/>
</dbReference>
<comment type="subunit">
    <text evidence="4">Monomer.</text>
</comment>
<dbReference type="InterPro" id="IPR036156">
    <property type="entry name" value="Beta-gal/glucu_dom_sf"/>
</dbReference>
<dbReference type="EC" id="3.2.1.23" evidence="5"/>
<dbReference type="InterPro" id="IPR011013">
    <property type="entry name" value="Gal_mutarotase_sf_dom"/>
</dbReference>
<dbReference type="AlphaFoldDB" id="A0A9D2KUB6"/>
<evidence type="ECO:0000256" key="4">
    <source>
        <dbReference type="ARBA" id="ARBA00011245"/>
    </source>
</evidence>
<protein>
    <recommendedName>
        <fullName evidence="5">beta-galactosidase</fullName>
        <ecNumber evidence="5">3.2.1.23</ecNumber>
    </recommendedName>
</protein>
<dbReference type="Gene3D" id="3.20.20.80">
    <property type="entry name" value="Glycosidases"/>
    <property type="match status" value="1"/>
</dbReference>
<reference evidence="13" key="2">
    <citation type="submission" date="2021-04" db="EMBL/GenBank/DDBJ databases">
        <authorList>
            <person name="Gilroy R."/>
        </authorList>
    </citation>
    <scope>NUCLEOTIDE SEQUENCE</scope>
    <source>
        <strain evidence="13">ChiHjej12B11-9795</strain>
    </source>
</reference>
<keyword evidence="9" id="KW-0732">Signal</keyword>
<dbReference type="GO" id="GO:0004565">
    <property type="term" value="F:beta-galactosidase activity"/>
    <property type="evidence" value="ECO:0007669"/>
    <property type="project" value="UniProtKB-EC"/>
</dbReference>
<dbReference type="Pfam" id="PF02837">
    <property type="entry name" value="Glyco_hydro_2_N"/>
    <property type="match status" value="1"/>
</dbReference>
<dbReference type="InterPro" id="IPR006103">
    <property type="entry name" value="Glyco_hydro_2_cat"/>
</dbReference>
<reference evidence="13" key="1">
    <citation type="journal article" date="2021" name="PeerJ">
        <title>Extensive microbial diversity within the chicken gut microbiome revealed by metagenomics and culture.</title>
        <authorList>
            <person name="Gilroy R."/>
            <person name="Ravi A."/>
            <person name="Getino M."/>
            <person name="Pursley I."/>
            <person name="Horton D.L."/>
            <person name="Alikhan N.F."/>
            <person name="Baker D."/>
            <person name="Gharbi K."/>
            <person name="Hall N."/>
            <person name="Watson M."/>
            <person name="Adriaenssens E.M."/>
            <person name="Foster-Nyarko E."/>
            <person name="Jarju S."/>
            <person name="Secka A."/>
            <person name="Antonio M."/>
            <person name="Oren A."/>
            <person name="Chaudhuri R.R."/>
            <person name="La Ragione R."/>
            <person name="Hildebrand F."/>
            <person name="Pallen M.J."/>
        </authorList>
    </citation>
    <scope>NUCLEOTIDE SEQUENCE</scope>
    <source>
        <strain evidence="13">ChiHjej12B11-9795</strain>
    </source>
</reference>
<evidence type="ECO:0000256" key="6">
    <source>
        <dbReference type="ARBA" id="ARBA00022801"/>
    </source>
</evidence>
<comment type="caution">
    <text evidence="13">The sequence shown here is derived from an EMBL/GenBank/DDBJ whole genome shotgun (WGS) entry which is preliminary data.</text>
</comment>
<evidence type="ECO:0000256" key="5">
    <source>
        <dbReference type="ARBA" id="ARBA00012756"/>
    </source>
</evidence>
<name>A0A9D2KUB6_9BACE</name>
<keyword evidence="6" id="KW-0378">Hydrolase</keyword>
<evidence type="ECO:0000313" key="13">
    <source>
        <dbReference type="EMBL" id="HJA85202.1"/>
    </source>
</evidence>
<feature type="chain" id="PRO_5038997464" description="beta-galactosidase" evidence="9">
    <location>
        <begin position="28"/>
        <end position="1005"/>
    </location>
</feature>
<dbReference type="PANTHER" id="PTHR46323">
    <property type="entry name" value="BETA-GALACTOSIDASE"/>
    <property type="match status" value="1"/>
</dbReference>
<dbReference type="SUPFAM" id="SSF49785">
    <property type="entry name" value="Galactose-binding domain-like"/>
    <property type="match status" value="1"/>
</dbReference>
<accession>A0A9D2KUB6</accession>
<dbReference type="SUPFAM" id="SSF51445">
    <property type="entry name" value="(Trans)glycosidases"/>
    <property type="match status" value="1"/>
</dbReference>
<dbReference type="Pfam" id="PF00703">
    <property type="entry name" value="Glyco_hydro_2"/>
    <property type="match status" value="1"/>
</dbReference>
<dbReference type="GO" id="GO:0030246">
    <property type="term" value="F:carbohydrate binding"/>
    <property type="evidence" value="ECO:0007669"/>
    <property type="project" value="InterPro"/>
</dbReference>